<dbReference type="InterPro" id="IPR011990">
    <property type="entry name" value="TPR-like_helical_dom_sf"/>
</dbReference>
<evidence type="ECO:0000256" key="6">
    <source>
        <dbReference type="SAM" id="SignalP"/>
    </source>
</evidence>
<evidence type="ECO:0000256" key="3">
    <source>
        <dbReference type="ARBA" id="ARBA00022729"/>
    </source>
</evidence>
<accession>A0A069SUZ6</accession>
<proteinExistence type="inferred from homology"/>
<keyword evidence="4" id="KW-0472">Membrane</keyword>
<dbReference type="AlphaFoldDB" id="A0A069SUZ6"/>
<feature type="domain" description="SusD-like N-terminal" evidence="8">
    <location>
        <begin position="81"/>
        <end position="220"/>
    </location>
</feature>
<evidence type="ECO:0000313" key="9">
    <source>
        <dbReference type="EMBL" id="KDS55785.1"/>
    </source>
</evidence>
<dbReference type="GeneID" id="5303192"/>
<evidence type="ECO:0000259" key="8">
    <source>
        <dbReference type="Pfam" id="PF14322"/>
    </source>
</evidence>
<dbReference type="InterPro" id="IPR012944">
    <property type="entry name" value="SusD_RagB_dom"/>
</dbReference>
<dbReference type="InterPro" id="IPR033985">
    <property type="entry name" value="SusD-like_N"/>
</dbReference>
<dbReference type="SUPFAM" id="SSF48452">
    <property type="entry name" value="TPR-like"/>
    <property type="match status" value="1"/>
</dbReference>
<keyword evidence="3 6" id="KW-0732">Signal</keyword>
<feature type="chain" id="PRO_5001669512" evidence="6">
    <location>
        <begin position="26"/>
        <end position="529"/>
    </location>
</feature>
<sequence>MKKIYRFLFAGVLALCATGCSSSLLDIENPNEVTNTTFWKSADDAKAGVNACYSFLYKEGTWMRWLSFRYDLSSDEGWSSSPWIELGDWTRFLYNNYDFYEGNKVHWEHFYVGIFRCNQVLANVPAIEMDEVQKNQLLAQASFLRALWYFQINLLWEKGTLVLEPQNADYIPKDASEQEIWDQIEKDLTFAMENLPEAWDAADLGRATKGAAKALLGKAYMQQHKYDRAKEQLQWLIDREGSLYGLLDNREDNFTDLNENNQEGIFEIQFDDQNKGGTGNDASMAFGFQRTQFYAPGGTHGTGWGDGKARRWLVDEFLKERRVDGRNDLRLYNSILYKHFGDDFPDQSKKYYANEDASQWFDEWGQDTEDCYIRKYNTSYYREREDYFARNNYRIMRYADVLLSYAECLVETGTSASDAAVYVDKVRERAGLSKLKDSRWKDCLSSKEVFIKRLQMERALELCFEGWRWADLKRWGLLDSQAGIDELKARDKDFNNFVIGKHKRMPIPTSEVEISKIDDVPQLTQNPNY</sequence>
<reference evidence="9 10" key="1">
    <citation type="submission" date="2014-04" db="EMBL/GenBank/DDBJ databases">
        <authorList>
            <person name="Sears C."/>
            <person name="Carroll K."/>
            <person name="Sack B.R."/>
            <person name="Qadri F."/>
            <person name="Myers L.L."/>
            <person name="Chung G.-T."/>
            <person name="Escheverria P."/>
            <person name="Fraser C.M."/>
            <person name="Sadzewicz L."/>
            <person name="Shefchek K.A."/>
            <person name="Tallon L."/>
            <person name="Das S.P."/>
            <person name="Daugherty S."/>
            <person name="Mongodin E.F."/>
        </authorList>
    </citation>
    <scope>NUCLEOTIDE SEQUENCE [LARGE SCALE GENOMIC DNA]</scope>
    <source>
        <strain evidence="9 10">3975 RP4</strain>
    </source>
</reference>
<dbReference type="Proteomes" id="UP000027661">
    <property type="component" value="Unassembled WGS sequence"/>
</dbReference>
<dbReference type="Gene3D" id="1.25.40.390">
    <property type="match status" value="1"/>
</dbReference>
<keyword evidence="5" id="KW-0998">Cell outer membrane</keyword>
<dbReference type="Pfam" id="PF14322">
    <property type="entry name" value="SusD-like_3"/>
    <property type="match status" value="1"/>
</dbReference>
<dbReference type="DNASU" id="5303192"/>
<evidence type="ECO:0000256" key="5">
    <source>
        <dbReference type="ARBA" id="ARBA00023237"/>
    </source>
</evidence>
<feature type="signal peptide" evidence="6">
    <location>
        <begin position="1"/>
        <end position="25"/>
    </location>
</feature>
<organism evidence="9 10">
    <name type="scientific">Phocaeicola vulgatus str. 3975 RP4</name>
    <dbReference type="NCBI Taxonomy" id="1339352"/>
    <lineage>
        <taxon>Bacteria</taxon>
        <taxon>Pseudomonadati</taxon>
        <taxon>Bacteroidota</taxon>
        <taxon>Bacteroidia</taxon>
        <taxon>Bacteroidales</taxon>
        <taxon>Bacteroidaceae</taxon>
        <taxon>Phocaeicola</taxon>
    </lineage>
</organism>
<evidence type="ECO:0000256" key="2">
    <source>
        <dbReference type="ARBA" id="ARBA00006275"/>
    </source>
</evidence>
<dbReference type="CDD" id="cd08977">
    <property type="entry name" value="SusD"/>
    <property type="match status" value="1"/>
</dbReference>
<comment type="caution">
    <text evidence="9">The sequence shown here is derived from an EMBL/GenBank/DDBJ whole genome shotgun (WGS) entry which is preliminary data.</text>
</comment>
<dbReference type="EMBL" id="JNHM01000012">
    <property type="protein sequence ID" value="KDS55785.1"/>
    <property type="molecule type" value="Genomic_DNA"/>
</dbReference>
<gene>
    <name evidence="9" type="ORF">M099_1083</name>
</gene>
<dbReference type="Pfam" id="PF07980">
    <property type="entry name" value="SusD_RagB"/>
    <property type="match status" value="1"/>
</dbReference>
<evidence type="ECO:0000256" key="1">
    <source>
        <dbReference type="ARBA" id="ARBA00004442"/>
    </source>
</evidence>
<comment type="similarity">
    <text evidence="2">Belongs to the SusD family.</text>
</comment>
<feature type="domain" description="RagB/SusD" evidence="7">
    <location>
        <begin position="262"/>
        <end position="529"/>
    </location>
</feature>
<protein>
    <submittedName>
        <fullName evidence="9">Starch-binding associating with outer membrane family protein</fullName>
    </submittedName>
</protein>
<evidence type="ECO:0000256" key="4">
    <source>
        <dbReference type="ARBA" id="ARBA00023136"/>
    </source>
</evidence>
<dbReference type="GO" id="GO:0009279">
    <property type="term" value="C:cell outer membrane"/>
    <property type="evidence" value="ECO:0007669"/>
    <property type="project" value="UniProtKB-SubCell"/>
</dbReference>
<evidence type="ECO:0000313" key="10">
    <source>
        <dbReference type="Proteomes" id="UP000027661"/>
    </source>
</evidence>
<name>A0A069SUZ6_PHOVU</name>
<evidence type="ECO:0000259" key="7">
    <source>
        <dbReference type="Pfam" id="PF07980"/>
    </source>
</evidence>
<dbReference type="PATRIC" id="fig|1339352.3.peg.1048"/>
<comment type="subcellular location">
    <subcellularLocation>
        <location evidence="1">Cell outer membrane</location>
    </subcellularLocation>
</comment>
<dbReference type="RefSeq" id="WP_005839127.1">
    <property type="nucleotide sequence ID" value="NZ_JNHM01000012.1"/>
</dbReference>